<evidence type="ECO:0000313" key="1">
    <source>
        <dbReference type="EMBL" id="ACQ52217.1"/>
    </source>
</evidence>
<dbReference type="Proteomes" id="UP000002333">
    <property type="component" value="Chromosome"/>
</dbReference>
<sequence length="209" mass="24079">MPKIKILNERTGEVKEIECIGYNLQYAEATGDGKIQKIRALGNGKYDIKHWIKNDIYQPMALKIKQNLIGQVPELSRINVEKILFIEDIDYVGDEMSKSDDVMWIKKAPKQVTELTGYKFIIESREFWMSRISKEQVVAHIYSCLKQIDGDKLIEPDVKGWKEVIGNLGLGWETTLSPIPNLLEGFEDEDFKMLKKADKQLKFNLKAAK</sequence>
<name>A0A3F2ZSC8_CLOB6</name>
<organism evidence="1 2">
    <name type="scientific">Clostridium botulinum (strain 657 / Type Ba4)</name>
    <dbReference type="NCBI Taxonomy" id="515621"/>
    <lineage>
        <taxon>Bacteria</taxon>
        <taxon>Bacillati</taxon>
        <taxon>Bacillota</taxon>
        <taxon>Clostridia</taxon>
        <taxon>Eubacteriales</taxon>
        <taxon>Clostridiaceae</taxon>
        <taxon>Clostridium</taxon>
    </lineage>
</organism>
<gene>
    <name evidence="1" type="ordered locus">CLJ_B2555</name>
</gene>
<accession>A0A3F2ZSC8</accession>
<dbReference type="KEGG" id="cbi:CLJ_B2555"/>
<reference evidence="1 2" key="1">
    <citation type="journal article" date="2007" name="PLoS ONE">
        <title>Analysis of the neurotoxin complex genes in Clostridium botulinum A1-A4 and B1 strains: BoNT/A3, /Ba4 and /B1 clusters are located within plasmids.</title>
        <authorList>
            <person name="Smith T.J."/>
            <person name="Hill K.K."/>
            <person name="Foley B.T."/>
            <person name="Detter J.C."/>
            <person name="Munk A.C."/>
            <person name="Bruce D.C."/>
            <person name="Doggett N.A."/>
            <person name="Smith L.A."/>
            <person name="Marks J.D."/>
            <person name="Xie G."/>
            <person name="Brettin T.S."/>
        </authorList>
    </citation>
    <scope>NUCLEOTIDE SEQUENCE [LARGE SCALE GENOMIC DNA]</scope>
    <source>
        <strain evidence="2">657 / Type Ba4</strain>
    </source>
</reference>
<reference evidence="2" key="2">
    <citation type="submission" date="2008-05" db="EMBL/GenBank/DDBJ databases">
        <title>Genome sequence of Clostridium botulinum Ba4 strain 657.</title>
        <authorList>
            <person name="Shrivastava S."/>
            <person name="Brown J.L."/>
            <person name="Bruce D."/>
            <person name="Detter C."/>
            <person name="Munk C."/>
            <person name="Smith L.A."/>
            <person name="Smith T.J."/>
            <person name="Sutton G."/>
            <person name="Brettin T.S."/>
        </authorList>
    </citation>
    <scope>NUCLEOTIDE SEQUENCE [LARGE SCALE GENOMIC DNA]</scope>
    <source>
        <strain evidence="2">657 / Type Ba4</strain>
    </source>
</reference>
<evidence type="ECO:0000313" key="2">
    <source>
        <dbReference type="Proteomes" id="UP000002333"/>
    </source>
</evidence>
<protein>
    <submittedName>
        <fullName evidence="1">Uncharacterized protein</fullName>
    </submittedName>
</protein>
<dbReference type="EMBL" id="CP001083">
    <property type="protein sequence ID" value="ACQ52217.1"/>
    <property type="molecule type" value="Genomic_DNA"/>
</dbReference>
<dbReference type="AlphaFoldDB" id="A0A3F2ZSC8"/>
<dbReference type="RefSeq" id="WP_012720606.1">
    <property type="nucleotide sequence ID" value="NC_012658.1"/>
</dbReference>
<proteinExistence type="predicted"/>